<gene>
    <name evidence="2" type="ORF">FS320_44020</name>
</gene>
<dbReference type="RefSeq" id="WP_162003652.1">
    <property type="nucleotide sequence ID" value="NZ_VOSJ01000895.1"/>
</dbReference>
<evidence type="ECO:0000313" key="2">
    <source>
        <dbReference type="EMBL" id="MPR31615.1"/>
    </source>
</evidence>
<protein>
    <submittedName>
        <fullName evidence="2">IS630 family transposase</fullName>
    </submittedName>
</protein>
<evidence type="ECO:0000259" key="1">
    <source>
        <dbReference type="Pfam" id="PF13358"/>
    </source>
</evidence>
<accession>A0A5N7MXE0</accession>
<proteinExistence type="predicted"/>
<dbReference type="InterPro" id="IPR036397">
    <property type="entry name" value="RNaseH_sf"/>
</dbReference>
<dbReference type="PANTHER" id="PTHR30347:SF1">
    <property type="entry name" value="MECHANOSENSITIVE CHANNEL MSCK"/>
    <property type="match status" value="1"/>
</dbReference>
<dbReference type="AlphaFoldDB" id="A0A5N7MXE0"/>
<dbReference type="InterPro" id="IPR047655">
    <property type="entry name" value="Transpos_IS630-like"/>
</dbReference>
<dbReference type="EMBL" id="VOSK01000835">
    <property type="protein sequence ID" value="MPR31615.1"/>
    <property type="molecule type" value="Genomic_DNA"/>
</dbReference>
<feature type="domain" description="Tc1-like transposase DDE" evidence="1">
    <location>
        <begin position="170"/>
        <end position="313"/>
    </location>
</feature>
<dbReference type="NCBIfam" id="NF033545">
    <property type="entry name" value="transpos_IS630"/>
    <property type="match status" value="1"/>
</dbReference>
<dbReference type="SUPFAM" id="SSF53098">
    <property type="entry name" value="Ribonuclease H-like"/>
    <property type="match status" value="1"/>
</dbReference>
<sequence>MSITLNSSDRQRLEAVISNRNTAQKHVWRAAIVLLSADGVGTAEIMRQTGTSKTCVWRWQERFMHEGVDGLLRDKTRPPRIKPLSPDMAERVINLTLSDPPAEATHWTAAMMAEQTGISASAVRRIWRAHGLQPHRYRQFKLSNDPKFAEKLRDVVGLYVDPPAHAIVLSVDEKSQIQALDRTQPGLPLKRGRLGTMTHDYKRHGTTTLFAALNVLDGTVIGRNMQRHRHQEFIRFLNTIEAQVPAGQTVHVILDNYAAHKHAKVRAWLDRHERFTFHFIPTSCSWLNAVEGFFAKLTRQRLKRGVFRSVVDLQEAINRYVAETNARPKPFTWTANPDEIIAAVRRGHQVLDSVH</sequence>
<dbReference type="Gene3D" id="3.30.420.10">
    <property type="entry name" value="Ribonuclease H-like superfamily/Ribonuclease H"/>
    <property type="match status" value="1"/>
</dbReference>
<dbReference type="Pfam" id="PF13565">
    <property type="entry name" value="HTH_32"/>
    <property type="match status" value="1"/>
</dbReference>
<comment type="caution">
    <text evidence="2">The sequence shown here is derived from an EMBL/GenBank/DDBJ whole genome shotgun (WGS) entry which is preliminary data.</text>
</comment>
<dbReference type="Proteomes" id="UP000403266">
    <property type="component" value="Unassembled WGS sequence"/>
</dbReference>
<dbReference type="GO" id="GO:0003676">
    <property type="term" value="F:nucleic acid binding"/>
    <property type="evidence" value="ECO:0007669"/>
    <property type="project" value="InterPro"/>
</dbReference>
<evidence type="ECO:0000313" key="3">
    <source>
        <dbReference type="Proteomes" id="UP000403266"/>
    </source>
</evidence>
<organism evidence="2 3">
    <name type="scientific">Microvirga tunisiensis</name>
    <dbReference type="NCBI Taxonomy" id="2108360"/>
    <lineage>
        <taxon>Bacteria</taxon>
        <taxon>Pseudomonadati</taxon>
        <taxon>Pseudomonadota</taxon>
        <taxon>Alphaproteobacteria</taxon>
        <taxon>Hyphomicrobiales</taxon>
        <taxon>Methylobacteriaceae</taxon>
        <taxon>Microvirga</taxon>
    </lineage>
</organism>
<dbReference type="InterPro" id="IPR009057">
    <property type="entry name" value="Homeodomain-like_sf"/>
</dbReference>
<reference evidence="2 3" key="1">
    <citation type="journal article" date="2019" name="Syst. Appl. Microbiol.">
        <title>Microvirga tunisiensis sp. nov., a root nodule symbiotic bacterium isolated from Lupinus micranthus and L. luteus grown in Northern Tunisia.</title>
        <authorList>
            <person name="Msaddak A."/>
            <person name="Rejili M."/>
            <person name="Duran D."/>
            <person name="Mars M."/>
            <person name="Palacios J.M."/>
            <person name="Ruiz-Argueso T."/>
            <person name="Rey L."/>
            <person name="Imperial J."/>
        </authorList>
    </citation>
    <scope>NUCLEOTIDE SEQUENCE [LARGE SCALE GENOMIC DNA]</scope>
    <source>
        <strain evidence="2 3">Lmie10</strain>
    </source>
</reference>
<name>A0A5N7MXE0_9HYPH</name>
<keyword evidence="3" id="KW-1185">Reference proteome</keyword>
<dbReference type="InterPro" id="IPR038717">
    <property type="entry name" value="Tc1-like_DDE_dom"/>
</dbReference>
<dbReference type="Pfam" id="PF13358">
    <property type="entry name" value="DDE_3"/>
    <property type="match status" value="1"/>
</dbReference>
<dbReference type="PANTHER" id="PTHR30347">
    <property type="entry name" value="POTASSIUM CHANNEL RELATED"/>
    <property type="match status" value="1"/>
</dbReference>
<dbReference type="SUPFAM" id="SSF46689">
    <property type="entry name" value="Homeodomain-like"/>
    <property type="match status" value="1"/>
</dbReference>
<dbReference type="InterPro" id="IPR052702">
    <property type="entry name" value="MscS-like_channel"/>
</dbReference>
<dbReference type="InterPro" id="IPR012337">
    <property type="entry name" value="RNaseH-like_sf"/>
</dbReference>